<dbReference type="EMBL" id="JANSUY010000010">
    <property type="protein sequence ID" value="MCR9015712.1"/>
    <property type="molecule type" value="Genomic_DNA"/>
</dbReference>
<dbReference type="PANTHER" id="PTHR46825">
    <property type="entry name" value="D-ALANYL-D-ALANINE-CARBOXYPEPTIDASE/ENDOPEPTIDASE AMPH"/>
    <property type="match status" value="1"/>
</dbReference>
<keyword evidence="4" id="KW-1185">Reference proteome</keyword>
<feature type="chain" id="PRO_5040925525" evidence="1">
    <location>
        <begin position="20"/>
        <end position="562"/>
    </location>
</feature>
<proteinExistence type="predicted"/>
<dbReference type="PANTHER" id="PTHR46825:SF9">
    <property type="entry name" value="BETA-LACTAMASE-RELATED DOMAIN-CONTAINING PROTEIN"/>
    <property type="match status" value="1"/>
</dbReference>
<sequence length="562" mass="63498">MKKLLFLIFCLSAAQQGWAQDYSTLPPINASILDSLIGNKPSSDEPGFALGISRGSEILLEHYHGLADLENKIPISDITQFNLASVSKHFTAFGILFLRDRGKMNLNTPIVQYLNDFPYSERITPMQLLHHSSGIPSSDNLRVFAGLSLESDWGKREELRLHSKYRKLNFMPGGDFLYSNSGYFFLSQLIEAQIGLSYSDFFEKSLFPSMGIQGWVLDKSGKDIPNLAYPYKPVEGGFERKFPEKTTITGESNIYLNLPSLMRWMQYLLLSHHAESHFSFPMFSSSYKLSTGRSVDYSFGLEKGDINSLQAFTHGGGVPGYSSYVVYIPELDLGISVLSNSEKLPKSPGAIAHSIARYLTAEFALYTKKIAHTEIELTSVVTQKYVGEYRFWDGAQFEIKQDKGGLYMYLPDAPPFQLVPESDSLFFFREFDGQVAFRQKNGVMTLELIQGKKVDPAEKLNPNRQKAQSPTPSQLLGHFENKGLDVTYEVQEKEGKLFLVLPETLLQYAGFREVELLAIEGNTFRTRELGIIEWEMNPKGKVMGFLIKDVGRLRNLHFTKKS</sequence>
<dbReference type="InterPro" id="IPR012338">
    <property type="entry name" value="Beta-lactam/transpept-like"/>
</dbReference>
<dbReference type="InterPro" id="IPR050491">
    <property type="entry name" value="AmpC-like"/>
</dbReference>
<dbReference type="Proteomes" id="UP001142175">
    <property type="component" value="Unassembled WGS sequence"/>
</dbReference>
<evidence type="ECO:0000313" key="4">
    <source>
        <dbReference type="Proteomes" id="UP001142175"/>
    </source>
</evidence>
<protein>
    <submittedName>
        <fullName evidence="3">Beta-lactamase family protein</fullName>
    </submittedName>
</protein>
<feature type="signal peptide" evidence="1">
    <location>
        <begin position="1"/>
        <end position="19"/>
    </location>
</feature>
<reference evidence="3" key="1">
    <citation type="submission" date="2022-08" db="EMBL/GenBank/DDBJ databases">
        <authorList>
            <person name="Zhang D."/>
        </authorList>
    </citation>
    <scope>NUCLEOTIDE SEQUENCE</scope>
    <source>
        <strain evidence="3">XJ19-11</strain>
    </source>
</reference>
<evidence type="ECO:0000256" key="1">
    <source>
        <dbReference type="SAM" id="SignalP"/>
    </source>
</evidence>
<keyword evidence="1" id="KW-0732">Signal</keyword>
<evidence type="ECO:0000259" key="2">
    <source>
        <dbReference type="Pfam" id="PF00144"/>
    </source>
</evidence>
<gene>
    <name evidence="3" type="ORF">NU887_11755</name>
</gene>
<dbReference type="InterPro" id="IPR001466">
    <property type="entry name" value="Beta-lactam-related"/>
</dbReference>
<dbReference type="AlphaFoldDB" id="A0A9X2P5F5"/>
<dbReference type="Pfam" id="PF00144">
    <property type="entry name" value="Beta-lactamase"/>
    <property type="match status" value="1"/>
</dbReference>
<evidence type="ECO:0000313" key="3">
    <source>
        <dbReference type="EMBL" id="MCR9015712.1"/>
    </source>
</evidence>
<feature type="domain" description="Beta-lactamase-related" evidence="2">
    <location>
        <begin position="44"/>
        <end position="356"/>
    </location>
</feature>
<dbReference type="SUPFAM" id="SSF56601">
    <property type="entry name" value="beta-lactamase/transpeptidase-like"/>
    <property type="match status" value="1"/>
</dbReference>
<dbReference type="RefSeq" id="WP_258423575.1">
    <property type="nucleotide sequence ID" value="NZ_JANSUY010000010.1"/>
</dbReference>
<accession>A0A9X2P5F5</accession>
<name>A0A9X2P5F5_9BACT</name>
<organism evidence="3 4">
    <name type="scientific">Aquiflexum gelatinilyticum</name>
    <dbReference type="NCBI Taxonomy" id="2961943"/>
    <lineage>
        <taxon>Bacteria</taxon>
        <taxon>Pseudomonadati</taxon>
        <taxon>Bacteroidota</taxon>
        <taxon>Cytophagia</taxon>
        <taxon>Cytophagales</taxon>
        <taxon>Cyclobacteriaceae</taxon>
        <taxon>Aquiflexum</taxon>
    </lineage>
</organism>
<dbReference type="Gene3D" id="3.40.710.10">
    <property type="entry name" value="DD-peptidase/beta-lactamase superfamily"/>
    <property type="match status" value="1"/>
</dbReference>
<comment type="caution">
    <text evidence="3">The sequence shown here is derived from an EMBL/GenBank/DDBJ whole genome shotgun (WGS) entry which is preliminary data.</text>
</comment>